<dbReference type="NCBIfam" id="TIGR00835">
    <property type="entry name" value="agcS"/>
    <property type="match status" value="1"/>
</dbReference>
<proteinExistence type="inferred from homology"/>
<feature type="transmembrane region" description="Helical" evidence="8">
    <location>
        <begin position="100"/>
        <end position="123"/>
    </location>
</feature>
<dbReference type="EMBL" id="CP070228">
    <property type="protein sequence ID" value="QRV02026.1"/>
    <property type="molecule type" value="Genomic_DNA"/>
</dbReference>
<gene>
    <name evidence="9" type="ORF">JTE88_08095</name>
</gene>
<keyword evidence="6 8" id="KW-1133">Transmembrane helix</keyword>
<evidence type="ECO:0000256" key="6">
    <source>
        <dbReference type="ARBA" id="ARBA00022989"/>
    </source>
</evidence>
<name>A0ABX7IGB9_9ACTO</name>
<keyword evidence="5 8" id="KW-0812">Transmembrane</keyword>
<evidence type="ECO:0000256" key="4">
    <source>
        <dbReference type="ARBA" id="ARBA00022475"/>
    </source>
</evidence>
<dbReference type="PANTHER" id="PTHR30330:SF1">
    <property type="entry name" value="AMINO-ACID CARRIER PROTEIN ALST"/>
    <property type="match status" value="1"/>
</dbReference>
<feature type="transmembrane region" description="Helical" evidence="8">
    <location>
        <begin position="421"/>
        <end position="442"/>
    </location>
</feature>
<evidence type="ECO:0000256" key="7">
    <source>
        <dbReference type="ARBA" id="ARBA00023136"/>
    </source>
</evidence>
<evidence type="ECO:0000313" key="9">
    <source>
        <dbReference type="EMBL" id="QRV02026.1"/>
    </source>
</evidence>
<dbReference type="Gene3D" id="1.20.1740.10">
    <property type="entry name" value="Amino acid/polyamine transporter I"/>
    <property type="match status" value="1"/>
</dbReference>
<sequence length="480" mass="51347">MLEIFDSLKAYLSGFNDIIYSWILIPLLIGAGIYFTIRSAGLQFRLFGKMLKVIGRSREAKRGQISSFQAFAIGLAARVGTGNIAGVAVAITLGGAGAVFWMWVVALLGMATAFIEAALAQLFKVPWYDGTYRGGPAYYIWKGLGSWRWGAVFAVALLFTYGIAFELVQSNTMSNSLHEAYGWPTWATGIVVTALTGAVILGGLKTVARVTEILAPAMALVYIGISILVILMNIEHIIPVFIEIFESAFGLNEAFAGTTGGFMAAMMNGVKRGLYSNEAGMGSAPNAASTATTIHPARQGLIQAMGVFVDTMLICSATAFIILISGIYSPGQEVEGATLTTNAAESALGPWVQPVMIVLVMVFCFSTLIGNYAYAEVNMDYLFPTKKAGNIVLRIVVVLATFVGAVAKLGLVWTIADTSMFFMATINLVAILFLGSWALGVLRDFESTKGEGAFVAVDNRYLPGNVPDTIWTKETAGLEH</sequence>
<keyword evidence="10" id="KW-1185">Reference proteome</keyword>
<feature type="transmembrane region" description="Helical" evidence="8">
    <location>
        <begin position="307"/>
        <end position="328"/>
    </location>
</feature>
<dbReference type="PANTHER" id="PTHR30330">
    <property type="entry name" value="AGSS FAMILY TRANSPORTER, SODIUM-ALANINE"/>
    <property type="match status" value="1"/>
</dbReference>
<evidence type="ECO:0000313" key="10">
    <source>
        <dbReference type="Proteomes" id="UP000602653"/>
    </source>
</evidence>
<keyword evidence="8" id="KW-0769">Symport</keyword>
<reference evidence="9 10" key="1">
    <citation type="submission" date="2021-02" db="EMBL/GenBank/DDBJ databases">
        <title>Complete Genome Sequence of Arcanobacterium phocisimile strain DSM 26142T from a harbour seal.</title>
        <authorList>
            <person name="Borowiak M."/>
            <person name="Alssahen M."/>
            <person name="Malorny B."/>
            <person name="Laemmler C."/>
            <person name="Siebert U."/>
            <person name="Ploetz M."/>
            <person name="Abdulmawjood A."/>
        </authorList>
    </citation>
    <scope>NUCLEOTIDE SEQUENCE [LARGE SCALE GENOMIC DNA]</scope>
    <source>
        <strain evidence="9 10">DSM 26142</strain>
    </source>
</reference>
<accession>A0ABX7IGB9</accession>
<keyword evidence="3 8" id="KW-0813">Transport</keyword>
<comment type="similarity">
    <text evidence="2 8">Belongs to the alanine or glycine:cation symporter (AGCS) (TC 2.A.25) family.</text>
</comment>
<protein>
    <submittedName>
        <fullName evidence="9">Alanine:cation symporter family protein</fullName>
    </submittedName>
</protein>
<comment type="subcellular location">
    <subcellularLocation>
        <location evidence="1 8">Cell membrane</location>
        <topology evidence="1 8">Multi-pass membrane protein</topology>
    </subcellularLocation>
</comment>
<feature type="transmembrane region" description="Helical" evidence="8">
    <location>
        <begin position="183"/>
        <end position="201"/>
    </location>
</feature>
<dbReference type="InterPro" id="IPR001463">
    <property type="entry name" value="Na/Ala_symport"/>
</dbReference>
<evidence type="ECO:0000256" key="2">
    <source>
        <dbReference type="ARBA" id="ARBA00009261"/>
    </source>
</evidence>
<feature type="transmembrane region" description="Helical" evidence="8">
    <location>
        <begin position="348"/>
        <end position="370"/>
    </location>
</feature>
<dbReference type="PRINTS" id="PR00175">
    <property type="entry name" value="NAALASMPORT"/>
</dbReference>
<evidence type="ECO:0000256" key="3">
    <source>
        <dbReference type="ARBA" id="ARBA00022448"/>
    </source>
</evidence>
<feature type="transmembrane region" description="Helical" evidence="8">
    <location>
        <begin position="68"/>
        <end position="94"/>
    </location>
</feature>
<keyword evidence="4 8" id="KW-1003">Cell membrane</keyword>
<feature type="transmembrane region" description="Helical" evidence="8">
    <location>
        <begin position="391"/>
        <end position="415"/>
    </location>
</feature>
<feature type="transmembrane region" description="Helical" evidence="8">
    <location>
        <begin position="254"/>
        <end position="270"/>
    </location>
</feature>
<dbReference type="Pfam" id="PF01235">
    <property type="entry name" value="Na_Ala_symp"/>
    <property type="match status" value="1"/>
</dbReference>
<evidence type="ECO:0000256" key="1">
    <source>
        <dbReference type="ARBA" id="ARBA00004651"/>
    </source>
</evidence>
<feature type="transmembrane region" description="Helical" evidence="8">
    <location>
        <begin position="20"/>
        <end position="47"/>
    </location>
</feature>
<dbReference type="PROSITE" id="PS00873">
    <property type="entry name" value="NA_ALANINE_SYMP"/>
    <property type="match status" value="1"/>
</dbReference>
<dbReference type="Proteomes" id="UP000602653">
    <property type="component" value="Chromosome"/>
</dbReference>
<feature type="transmembrane region" description="Helical" evidence="8">
    <location>
        <begin position="144"/>
        <end position="163"/>
    </location>
</feature>
<evidence type="ECO:0000256" key="8">
    <source>
        <dbReference type="RuleBase" id="RU363064"/>
    </source>
</evidence>
<dbReference type="RefSeq" id="WP_204424218.1">
    <property type="nucleotide sequence ID" value="NZ_CP070228.1"/>
</dbReference>
<evidence type="ECO:0000256" key="5">
    <source>
        <dbReference type="ARBA" id="ARBA00022692"/>
    </source>
</evidence>
<organism evidence="9 10">
    <name type="scientific">Arcanobacterium phocisimile</name>
    <dbReference type="NCBI Taxonomy" id="1302235"/>
    <lineage>
        <taxon>Bacteria</taxon>
        <taxon>Bacillati</taxon>
        <taxon>Actinomycetota</taxon>
        <taxon>Actinomycetes</taxon>
        <taxon>Actinomycetales</taxon>
        <taxon>Actinomycetaceae</taxon>
        <taxon>Arcanobacterium</taxon>
    </lineage>
</organism>
<feature type="transmembrane region" description="Helical" evidence="8">
    <location>
        <begin position="213"/>
        <end position="234"/>
    </location>
</feature>
<keyword evidence="7 8" id="KW-0472">Membrane</keyword>